<evidence type="ECO:0000256" key="11">
    <source>
        <dbReference type="ARBA" id="ARBA00083621"/>
    </source>
</evidence>
<evidence type="ECO:0000256" key="9">
    <source>
        <dbReference type="ARBA" id="ARBA00023316"/>
    </source>
</evidence>
<dbReference type="InterPro" id="IPR006626">
    <property type="entry name" value="PbH1"/>
</dbReference>
<proteinExistence type="inferred from homology"/>
<dbReference type="InterPro" id="IPR011050">
    <property type="entry name" value="Pectin_lyase_fold/virulence"/>
</dbReference>
<dbReference type="Pfam" id="PF00295">
    <property type="entry name" value="Glyco_hydro_28"/>
    <property type="match status" value="1"/>
</dbReference>
<evidence type="ECO:0000256" key="10">
    <source>
        <dbReference type="ARBA" id="ARBA00034074"/>
    </source>
</evidence>
<dbReference type="EMBL" id="OX465084">
    <property type="protein sequence ID" value="CAI9297734.1"/>
    <property type="molecule type" value="Genomic_DNA"/>
</dbReference>
<evidence type="ECO:0000256" key="2">
    <source>
        <dbReference type="ARBA" id="ARBA00008834"/>
    </source>
</evidence>
<evidence type="ECO:0000256" key="3">
    <source>
        <dbReference type="ARBA" id="ARBA00012736"/>
    </source>
</evidence>
<sequence>MSSQRYFPFLSFLLVLVLICVSWYPCTSHESGLCRPYSQYMKTIKDFMFQDSYVFADLALIATKTFDVDSYGAKGDGKKDDTKAFKKAWKAACSSTTEAVFSVAKNKKYLVTPIKFKGPCKSSLTMEVSGTILASKQESKYKKDERHWLRVDHVDNLMIRGGGVIDGNGDFWWSNSCKVNKTLPCKDAPTALTLYKCKTLMVNDLTIQNAQQIHISFDNCENVRASNLQVTAPGDSPNTDGIHITHTKNITISNSVIGTGDDCISIVSESKNVQATGITCGPGHGISIGSLGSKNSEAHVSNVIVDGAQLTGTTNGVRIKTWQGGSGNASLITFRNIKMKDVSNPIIIDQNYCDQAKSCKEQDSAVEIKNVTYQNITGTSMDKDAVTFDCSKNHPCQGVVLREINLTRKDGGDTMAVCNNVKLTYVGKVYPRCPKDTTIQKQQAIGAYSYR</sequence>
<evidence type="ECO:0000256" key="4">
    <source>
        <dbReference type="ARBA" id="ARBA00022512"/>
    </source>
</evidence>
<dbReference type="PROSITE" id="PS00502">
    <property type="entry name" value="POLYGALACTURONASE"/>
    <property type="match status" value="1"/>
</dbReference>
<keyword evidence="6 14" id="KW-0732">Signal</keyword>
<keyword evidence="5" id="KW-0964">Secreted</keyword>
<dbReference type="InterPro" id="IPR012334">
    <property type="entry name" value="Pectin_lyas_fold"/>
</dbReference>
<dbReference type="GO" id="GO:0010047">
    <property type="term" value="P:fruit dehiscence"/>
    <property type="evidence" value="ECO:0007669"/>
    <property type="project" value="UniProtKB-ARBA"/>
</dbReference>
<keyword evidence="7 13" id="KW-0378">Hydrolase</keyword>
<dbReference type="Proteomes" id="UP001177003">
    <property type="component" value="Chromosome 8"/>
</dbReference>
<keyword evidence="4" id="KW-0134">Cell wall</keyword>
<dbReference type="SUPFAM" id="SSF51126">
    <property type="entry name" value="Pectin lyase-like"/>
    <property type="match status" value="1"/>
</dbReference>
<keyword evidence="9" id="KW-0961">Cell wall biogenesis/degradation</keyword>
<evidence type="ECO:0000313" key="16">
    <source>
        <dbReference type="Proteomes" id="UP001177003"/>
    </source>
</evidence>
<dbReference type="GO" id="GO:0005975">
    <property type="term" value="P:carbohydrate metabolic process"/>
    <property type="evidence" value="ECO:0007669"/>
    <property type="project" value="InterPro"/>
</dbReference>
<protein>
    <recommendedName>
        <fullName evidence="3">endo-polygalacturonase</fullName>
        <ecNumber evidence="3">3.2.1.15</ecNumber>
    </recommendedName>
    <alternativeName>
        <fullName evidence="11">Pectinase</fullName>
    </alternativeName>
</protein>
<dbReference type="GO" id="GO:0009830">
    <property type="term" value="P:cell wall modification involved in abscission"/>
    <property type="evidence" value="ECO:0007669"/>
    <property type="project" value="UniProtKB-ARBA"/>
</dbReference>
<dbReference type="SMART" id="SM00710">
    <property type="entry name" value="PbH1"/>
    <property type="match status" value="4"/>
</dbReference>
<organism evidence="15 16">
    <name type="scientific">Lactuca saligna</name>
    <name type="common">Willowleaf lettuce</name>
    <dbReference type="NCBI Taxonomy" id="75948"/>
    <lineage>
        <taxon>Eukaryota</taxon>
        <taxon>Viridiplantae</taxon>
        <taxon>Streptophyta</taxon>
        <taxon>Embryophyta</taxon>
        <taxon>Tracheophyta</taxon>
        <taxon>Spermatophyta</taxon>
        <taxon>Magnoliopsida</taxon>
        <taxon>eudicotyledons</taxon>
        <taxon>Gunneridae</taxon>
        <taxon>Pentapetalae</taxon>
        <taxon>asterids</taxon>
        <taxon>campanulids</taxon>
        <taxon>Asterales</taxon>
        <taxon>Asteraceae</taxon>
        <taxon>Cichorioideae</taxon>
        <taxon>Cichorieae</taxon>
        <taxon>Lactucinae</taxon>
        <taxon>Lactuca</taxon>
    </lineage>
</organism>
<name>A0AA35ZRU9_LACSI</name>
<dbReference type="GO" id="GO:0009901">
    <property type="term" value="P:anther dehiscence"/>
    <property type="evidence" value="ECO:0007669"/>
    <property type="project" value="UniProtKB-ARBA"/>
</dbReference>
<evidence type="ECO:0000313" key="15">
    <source>
        <dbReference type="EMBL" id="CAI9297734.1"/>
    </source>
</evidence>
<comment type="catalytic activity">
    <reaction evidence="10">
        <text>(1,4-alpha-D-galacturonosyl)n+m + H2O = (1,4-alpha-D-galacturonosyl)n + (1,4-alpha-D-galacturonosyl)m.</text>
        <dbReference type="EC" id="3.2.1.15"/>
    </reaction>
</comment>
<comment type="subcellular location">
    <subcellularLocation>
        <location evidence="1">Secreted</location>
        <location evidence="1">Cell wall</location>
    </subcellularLocation>
</comment>
<evidence type="ECO:0000256" key="1">
    <source>
        <dbReference type="ARBA" id="ARBA00004191"/>
    </source>
</evidence>
<feature type="active site" evidence="12">
    <location>
        <position position="284"/>
    </location>
</feature>
<reference evidence="15" key="1">
    <citation type="submission" date="2023-04" db="EMBL/GenBank/DDBJ databases">
        <authorList>
            <person name="Vijverberg K."/>
            <person name="Xiong W."/>
            <person name="Schranz E."/>
        </authorList>
    </citation>
    <scope>NUCLEOTIDE SEQUENCE</scope>
</reference>
<feature type="signal peptide" evidence="14">
    <location>
        <begin position="1"/>
        <end position="28"/>
    </location>
</feature>
<comment type="similarity">
    <text evidence="2 13">Belongs to the glycosyl hydrolase 28 family.</text>
</comment>
<dbReference type="InterPro" id="IPR000743">
    <property type="entry name" value="Glyco_hydro_28"/>
</dbReference>
<feature type="chain" id="PRO_5041235646" description="endo-polygalacturonase" evidence="14">
    <location>
        <begin position="29"/>
        <end position="451"/>
    </location>
</feature>
<accession>A0AA35ZRU9</accession>
<dbReference type="GO" id="GO:0004650">
    <property type="term" value="F:polygalacturonase activity"/>
    <property type="evidence" value="ECO:0007669"/>
    <property type="project" value="UniProtKB-EC"/>
</dbReference>
<evidence type="ECO:0000256" key="14">
    <source>
        <dbReference type="SAM" id="SignalP"/>
    </source>
</evidence>
<dbReference type="PANTHER" id="PTHR31375">
    <property type="match status" value="1"/>
</dbReference>
<evidence type="ECO:0000256" key="6">
    <source>
        <dbReference type="ARBA" id="ARBA00022729"/>
    </source>
</evidence>
<dbReference type="AlphaFoldDB" id="A0AA35ZRU9"/>
<evidence type="ECO:0000256" key="8">
    <source>
        <dbReference type="ARBA" id="ARBA00023295"/>
    </source>
</evidence>
<dbReference type="EC" id="3.2.1.15" evidence="3"/>
<keyword evidence="8 13" id="KW-0326">Glycosidase</keyword>
<gene>
    <name evidence="15" type="ORF">LSALG_LOCUS36525</name>
</gene>
<keyword evidence="16" id="KW-1185">Reference proteome</keyword>
<evidence type="ECO:0000256" key="13">
    <source>
        <dbReference type="RuleBase" id="RU361169"/>
    </source>
</evidence>
<dbReference type="FunFam" id="2.160.20.10:FF:000028">
    <property type="entry name" value="Polygalacturonase QRT2"/>
    <property type="match status" value="1"/>
</dbReference>
<evidence type="ECO:0000256" key="5">
    <source>
        <dbReference type="ARBA" id="ARBA00022525"/>
    </source>
</evidence>
<dbReference type="Gene3D" id="2.160.20.10">
    <property type="entry name" value="Single-stranded right-handed beta-helix, Pectin lyase-like"/>
    <property type="match status" value="1"/>
</dbReference>
<evidence type="ECO:0000256" key="7">
    <source>
        <dbReference type="ARBA" id="ARBA00022801"/>
    </source>
</evidence>
<evidence type="ECO:0000256" key="12">
    <source>
        <dbReference type="PROSITE-ProRule" id="PRU10052"/>
    </source>
</evidence>